<evidence type="ECO:0000313" key="2">
    <source>
        <dbReference type="EMBL" id="MDW9256460.1"/>
    </source>
</evidence>
<protein>
    <submittedName>
        <fullName evidence="2">Uncharacterized protein</fullName>
    </submittedName>
</protein>
<dbReference type="EMBL" id="QXCT01000002">
    <property type="protein sequence ID" value="MDW9256460.1"/>
    <property type="molecule type" value="Genomic_DNA"/>
</dbReference>
<gene>
    <name evidence="2" type="ORF">C7S16_1735</name>
</gene>
<organism evidence="2 3">
    <name type="scientific">Burkholderia thailandensis</name>
    <dbReference type="NCBI Taxonomy" id="57975"/>
    <lineage>
        <taxon>Bacteria</taxon>
        <taxon>Pseudomonadati</taxon>
        <taxon>Pseudomonadota</taxon>
        <taxon>Betaproteobacteria</taxon>
        <taxon>Burkholderiales</taxon>
        <taxon>Burkholderiaceae</taxon>
        <taxon>Burkholderia</taxon>
        <taxon>pseudomallei group</taxon>
    </lineage>
</organism>
<dbReference type="AlphaFoldDB" id="A0AAW9D0T1"/>
<accession>A0AAW9D0T1</accession>
<dbReference type="Proteomes" id="UP001272137">
    <property type="component" value="Unassembled WGS sequence"/>
</dbReference>
<reference evidence="2" key="1">
    <citation type="submission" date="2018-08" db="EMBL/GenBank/DDBJ databases">
        <title>Identification of Burkholderia cepacia strains that express a Burkholderia pseudomallei-like capsular polysaccharide.</title>
        <authorList>
            <person name="Burtnick M.N."/>
            <person name="Vongsouvath M."/>
            <person name="Newton P."/>
            <person name="Wuthiekanun V."/>
            <person name="Limmathurotsakul D."/>
            <person name="Brett P.J."/>
            <person name="Chantratita N."/>
            <person name="Dance D.A."/>
        </authorList>
    </citation>
    <scope>NUCLEOTIDE SEQUENCE</scope>
    <source>
        <strain evidence="2">SBXCC001</strain>
    </source>
</reference>
<feature type="region of interest" description="Disordered" evidence="1">
    <location>
        <begin position="1"/>
        <end position="25"/>
    </location>
</feature>
<name>A0AAW9D0T1_BURTH</name>
<sequence>MTGWRGLRIARDMKKGGPRKRGRPSLFSFVDSAIVRMDRPKHPGRSPAPVASS</sequence>
<evidence type="ECO:0000313" key="3">
    <source>
        <dbReference type="Proteomes" id="UP001272137"/>
    </source>
</evidence>
<dbReference type="GeneID" id="45123358"/>
<dbReference type="RefSeq" id="WP_009889696.1">
    <property type="nucleotide sequence ID" value="NZ_CM125682.1"/>
</dbReference>
<evidence type="ECO:0000256" key="1">
    <source>
        <dbReference type="SAM" id="MobiDB-lite"/>
    </source>
</evidence>
<proteinExistence type="predicted"/>
<comment type="caution">
    <text evidence="2">The sequence shown here is derived from an EMBL/GenBank/DDBJ whole genome shotgun (WGS) entry which is preliminary data.</text>
</comment>